<accession>R7TF34</accession>
<dbReference type="PANTHER" id="PTHR15818:SF2">
    <property type="entry name" value="G-PATCH DOMAIN AND KOW MOTIFS-CONTAINING PROTEIN"/>
    <property type="match status" value="1"/>
</dbReference>
<evidence type="ECO:0000259" key="5">
    <source>
        <dbReference type="Pfam" id="PF12656"/>
    </source>
</evidence>
<evidence type="ECO:0000256" key="4">
    <source>
        <dbReference type="SAM" id="MobiDB-lite"/>
    </source>
</evidence>
<feature type="region of interest" description="Disordered" evidence="4">
    <location>
        <begin position="247"/>
        <end position="295"/>
    </location>
</feature>
<evidence type="ECO:0000256" key="2">
    <source>
        <dbReference type="ARBA" id="ARBA00022737"/>
    </source>
</evidence>
<dbReference type="GO" id="GO:0005681">
    <property type="term" value="C:spliceosomal complex"/>
    <property type="evidence" value="ECO:0007669"/>
    <property type="project" value="TreeGrafter"/>
</dbReference>
<dbReference type="InterPro" id="IPR026822">
    <property type="entry name" value="Spp2/MOS2_G-patch"/>
</dbReference>
<evidence type="ECO:0000256" key="1">
    <source>
        <dbReference type="ARBA" id="ARBA00004123"/>
    </source>
</evidence>
<dbReference type="Pfam" id="PF12656">
    <property type="entry name" value="G-patch_2"/>
    <property type="match status" value="1"/>
</dbReference>
<organism evidence="6">
    <name type="scientific">Capitella teleta</name>
    <name type="common">Polychaete worm</name>
    <dbReference type="NCBI Taxonomy" id="283909"/>
    <lineage>
        <taxon>Eukaryota</taxon>
        <taxon>Metazoa</taxon>
        <taxon>Spiralia</taxon>
        <taxon>Lophotrochozoa</taxon>
        <taxon>Annelida</taxon>
        <taxon>Polychaeta</taxon>
        <taxon>Sedentaria</taxon>
        <taxon>Scolecida</taxon>
        <taxon>Capitellidae</taxon>
        <taxon>Capitella</taxon>
    </lineage>
</organism>
<reference evidence="6 8" key="2">
    <citation type="journal article" date="2013" name="Nature">
        <title>Insights into bilaterian evolution from three spiralian genomes.</title>
        <authorList>
            <person name="Simakov O."/>
            <person name="Marletaz F."/>
            <person name="Cho S.J."/>
            <person name="Edsinger-Gonzales E."/>
            <person name="Havlak P."/>
            <person name="Hellsten U."/>
            <person name="Kuo D.H."/>
            <person name="Larsson T."/>
            <person name="Lv J."/>
            <person name="Arendt D."/>
            <person name="Savage R."/>
            <person name="Osoegawa K."/>
            <person name="de Jong P."/>
            <person name="Grimwood J."/>
            <person name="Chapman J.A."/>
            <person name="Shapiro H."/>
            <person name="Aerts A."/>
            <person name="Otillar R.P."/>
            <person name="Terry A.Y."/>
            <person name="Boore J.L."/>
            <person name="Grigoriev I.V."/>
            <person name="Lindberg D.R."/>
            <person name="Seaver E.C."/>
            <person name="Weisblat D.A."/>
            <person name="Putnam N.H."/>
            <person name="Rokhsar D.S."/>
        </authorList>
    </citation>
    <scope>NUCLEOTIDE SEQUENCE</scope>
    <source>
        <strain evidence="6 8">I ESC-2004</strain>
    </source>
</reference>
<keyword evidence="2" id="KW-0677">Repeat</keyword>
<evidence type="ECO:0000313" key="8">
    <source>
        <dbReference type="Proteomes" id="UP000014760"/>
    </source>
</evidence>
<dbReference type="GO" id="GO:0000398">
    <property type="term" value="P:mRNA splicing, via spliceosome"/>
    <property type="evidence" value="ECO:0007669"/>
    <property type="project" value="InterPro"/>
</dbReference>
<reference evidence="8" key="1">
    <citation type="submission" date="2012-12" db="EMBL/GenBank/DDBJ databases">
        <authorList>
            <person name="Hellsten U."/>
            <person name="Grimwood J."/>
            <person name="Chapman J.A."/>
            <person name="Shapiro H."/>
            <person name="Aerts A."/>
            <person name="Otillar R.P."/>
            <person name="Terry A.Y."/>
            <person name="Boore J.L."/>
            <person name="Simakov O."/>
            <person name="Marletaz F."/>
            <person name="Cho S.-J."/>
            <person name="Edsinger-Gonzales E."/>
            <person name="Havlak P."/>
            <person name="Kuo D.-H."/>
            <person name="Larsson T."/>
            <person name="Lv J."/>
            <person name="Arendt D."/>
            <person name="Savage R."/>
            <person name="Osoegawa K."/>
            <person name="de Jong P."/>
            <person name="Lindberg D.R."/>
            <person name="Seaver E.C."/>
            <person name="Weisblat D.A."/>
            <person name="Putnam N.H."/>
            <person name="Grigoriev I.V."/>
            <person name="Rokhsar D.S."/>
        </authorList>
    </citation>
    <scope>NUCLEOTIDE SEQUENCE</scope>
    <source>
        <strain evidence="8">I ESC-2004</strain>
    </source>
</reference>
<feature type="region of interest" description="Disordered" evidence="4">
    <location>
        <begin position="130"/>
        <end position="154"/>
    </location>
</feature>
<keyword evidence="8" id="KW-1185">Reference proteome</keyword>
<dbReference type="STRING" id="283909.R7TF34"/>
<dbReference type="CDD" id="cd13153">
    <property type="entry name" value="KOW_GPKOW_B"/>
    <property type="match status" value="1"/>
</dbReference>
<reference evidence="7" key="3">
    <citation type="submission" date="2015-06" db="UniProtKB">
        <authorList>
            <consortium name="EnsemblMetazoa"/>
        </authorList>
    </citation>
    <scope>IDENTIFICATION</scope>
</reference>
<sequence>KVIQEKTELIIPLIRANRWRGVKPEELEEEDDVEGVPKKRKKLPNAKKTGDDVTDQAVQEIIDATQEQIEEEEEDSSVIPLLLKNKVPGGFETDDKLNVDLRPDEANEADYDQIPVESYGMAMLRGMGFNPAKEDKKRPVPINALPRPKGLGLGADRSVKAKKNGKVDSCGKSEDLVMKTGAYCVITKGKNDGYYGQIEGLDEDNVRAFVKLTLNGESVTVSQMHVCLVSQEDYKKNSKYLNKSKADRYKEEEAKKAEKASEETRKNDRKRTREERKEEKRGKHRREEDYSRGTEQRPWLMPHLRVRIVDKKYRKGRHYKEKVTIEDVLGPQLCICRTDDHKVLDELKQDQLETVVPRSERAYIMVINGKHRAQIGQILDRSKSKCTASVQLLTDRDRILTLDFDSICEYTGDIDDEQDY</sequence>
<dbReference type="EMBL" id="KB311230">
    <property type="protein sequence ID" value="ELT89666.1"/>
    <property type="molecule type" value="Genomic_DNA"/>
</dbReference>
<dbReference type="InterPro" id="IPR041993">
    <property type="entry name" value="GPKOW_KOW1"/>
</dbReference>
<dbReference type="OrthoDB" id="5577072at2759"/>
<evidence type="ECO:0000256" key="3">
    <source>
        <dbReference type="ARBA" id="ARBA00023242"/>
    </source>
</evidence>
<comment type="subcellular location">
    <subcellularLocation>
        <location evidence="1">Nucleus</location>
    </subcellularLocation>
</comment>
<feature type="non-terminal residue" evidence="6">
    <location>
        <position position="1"/>
    </location>
</feature>
<dbReference type="InterPro" id="IPR045166">
    <property type="entry name" value="Spp2-like"/>
</dbReference>
<proteinExistence type="predicted"/>
<dbReference type="AlphaFoldDB" id="R7TF34"/>
<dbReference type="PANTHER" id="PTHR15818">
    <property type="entry name" value="G PATCH AND KOW-CONTAINING"/>
    <property type="match status" value="1"/>
</dbReference>
<evidence type="ECO:0000313" key="7">
    <source>
        <dbReference type="EnsemblMetazoa" id="CapteP145161"/>
    </source>
</evidence>
<dbReference type="CDD" id="cd13152">
    <property type="entry name" value="KOW_GPKOW_A"/>
    <property type="match status" value="1"/>
</dbReference>
<dbReference type="OMA" id="AHKDKEK"/>
<dbReference type="Proteomes" id="UP000014760">
    <property type="component" value="Unassembled WGS sequence"/>
</dbReference>
<name>R7TF34_CAPTE</name>
<dbReference type="Pfam" id="PF25088">
    <property type="entry name" value="GPKOW_C"/>
    <property type="match status" value="1"/>
</dbReference>
<dbReference type="EnsemblMetazoa" id="CapteT145161">
    <property type="protein sequence ID" value="CapteP145161"/>
    <property type="gene ID" value="CapteG145161"/>
</dbReference>
<gene>
    <name evidence="6" type="ORF">CAPTEDRAFT_145161</name>
</gene>
<dbReference type="InterPro" id="IPR041994">
    <property type="entry name" value="GPKOW_KOW2"/>
</dbReference>
<dbReference type="EMBL" id="AMQN01014744">
    <property type="status" value="NOT_ANNOTATED_CDS"/>
    <property type="molecule type" value="Genomic_DNA"/>
</dbReference>
<dbReference type="HOGENOM" id="CLU_045183_1_0_1"/>
<feature type="region of interest" description="Disordered" evidence="4">
    <location>
        <begin position="25"/>
        <end position="55"/>
    </location>
</feature>
<evidence type="ECO:0000313" key="6">
    <source>
        <dbReference type="EMBL" id="ELT89666.1"/>
    </source>
</evidence>
<keyword evidence="3" id="KW-0539">Nucleus</keyword>
<protein>
    <recommendedName>
        <fullName evidence="5">Spp2/MOS2 G-patch domain-containing protein</fullName>
    </recommendedName>
</protein>
<feature type="domain" description="Spp2/MOS2 G-patch" evidence="5">
    <location>
        <begin position="103"/>
        <end position="157"/>
    </location>
</feature>
<dbReference type="Gene3D" id="2.30.30.140">
    <property type="match status" value="1"/>
</dbReference>